<dbReference type="EMBL" id="JACBYQ010000002">
    <property type="protein sequence ID" value="NYE95590.1"/>
    <property type="molecule type" value="Genomic_DNA"/>
</dbReference>
<feature type="compositionally biased region" description="Low complexity" evidence="1">
    <location>
        <begin position="215"/>
        <end position="231"/>
    </location>
</feature>
<feature type="compositionally biased region" description="Low complexity" evidence="1">
    <location>
        <begin position="239"/>
        <end position="251"/>
    </location>
</feature>
<keyword evidence="4" id="KW-1185">Reference proteome</keyword>
<keyword evidence="2" id="KW-0472">Membrane</keyword>
<keyword evidence="2" id="KW-0812">Transmembrane</keyword>
<feature type="transmembrane region" description="Helical" evidence="2">
    <location>
        <begin position="132"/>
        <end position="155"/>
    </location>
</feature>
<sequence>MSETQETTAVSQVSAKAAEPTATGKPQQQPARAVLGPFSLRDLVAIAAVIVIFIGTLIPLVRPGIGNFWTTSALFFLAVGILLPLVVLGLLVARRVNPTGKLVIGTLTVDQFGSVVASFAVAYFFLQVVTGAGSLVGMVIALIGALVLLAATVLARWIPAFGEVTAPVQAAPAAQVAPAVQAAPATTPEPAAAEAPVDVAGSTFVDPLTQAAGTAGATGAAVAPEVASEPPTDSEPEAAAESQPAAEPVAESVDEPVVEPAAEPEVAAELEAAASAPEAAKEFESPAEPEPQPEVAAAPEAEEPASSAPVEAKEPESFAATVDPASRPNQNTAGELVQEAFWFAVDKPKAVVDEHSGAFLYNIEPGSWFLALQDRGYDYVVQSPEGKVGLLRDLRNIERAPQDG</sequence>
<evidence type="ECO:0000313" key="3">
    <source>
        <dbReference type="EMBL" id="NYE95590.1"/>
    </source>
</evidence>
<feature type="compositionally biased region" description="Low complexity" evidence="1">
    <location>
        <begin position="293"/>
        <end position="310"/>
    </location>
</feature>
<feature type="transmembrane region" description="Helical" evidence="2">
    <location>
        <begin position="43"/>
        <end position="61"/>
    </location>
</feature>
<protein>
    <submittedName>
        <fullName evidence="3">Putative membrane protein YeaQ/YmgE (Transglycosylase-associated protein family)</fullName>
    </submittedName>
</protein>
<reference evidence="3 4" key="1">
    <citation type="submission" date="2020-07" db="EMBL/GenBank/DDBJ databases">
        <title>Sequencing the genomes of 1000 actinobacteria strains.</title>
        <authorList>
            <person name="Klenk H.-P."/>
        </authorList>
    </citation>
    <scope>NUCLEOTIDE SEQUENCE [LARGE SCALE GENOMIC DNA]</scope>
    <source>
        <strain evidence="3 4">DSM 102047</strain>
    </source>
</reference>
<dbReference type="RefSeq" id="WP_179389355.1">
    <property type="nucleotide sequence ID" value="NZ_JACBYQ010000002.1"/>
</dbReference>
<feature type="compositionally biased region" description="Polar residues" evidence="1">
    <location>
        <begin position="1"/>
        <end position="14"/>
    </location>
</feature>
<feature type="transmembrane region" description="Helical" evidence="2">
    <location>
        <begin position="73"/>
        <end position="93"/>
    </location>
</feature>
<evidence type="ECO:0000256" key="1">
    <source>
        <dbReference type="SAM" id="MobiDB-lite"/>
    </source>
</evidence>
<evidence type="ECO:0000256" key="2">
    <source>
        <dbReference type="SAM" id="Phobius"/>
    </source>
</evidence>
<accession>A0A7Y9LU03</accession>
<dbReference type="AlphaFoldDB" id="A0A7Y9LU03"/>
<organism evidence="3 4">
    <name type="scientific">Psychromicrobium silvestre</name>
    <dbReference type="NCBI Taxonomy" id="1645614"/>
    <lineage>
        <taxon>Bacteria</taxon>
        <taxon>Bacillati</taxon>
        <taxon>Actinomycetota</taxon>
        <taxon>Actinomycetes</taxon>
        <taxon>Micrococcales</taxon>
        <taxon>Micrococcaceae</taxon>
        <taxon>Psychromicrobium</taxon>
    </lineage>
</organism>
<feature type="region of interest" description="Disordered" evidence="1">
    <location>
        <begin position="1"/>
        <end position="28"/>
    </location>
</feature>
<dbReference type="Proteomes" id="UP000521748">
    <property type="component" value="Unassembled WGS sequence"/>
</dbReference>
<comment type="caution">
    <text evidence="3">The sequence shown here is derived from an EMBL/GenBank/DDBJ whole genome shotgun (WGS) entry which is preliminary data.</text>
</comment>
<feature type="region of interest" description="Disordered" evidence="1">
    <location>
        <begin position="215"/>
        <end position="330"/>
    </location>
</feature>
<feature type="compositionally biased region" description="Low complexity" evidence="1">
    <location>
        <begin position="258"/>
        <end position="278"/>
    </location>
</feature>
<gene>
    <name evidence="3" type="ORF">FHU41_001840</name>
</gene>
<name>A0A7Y9LU03_9MICC</name>
<evidence type="ECO:0000313" key="4">
    <source>
        <dbReference type="Proteomes" id="UP000521748"/>
    </source>
</evidence>
<proteinExistence type="predicted"/>
<feature type="transmembrane region" description="Helical" evidence="2">
    <location>
        <begin position="102"/>
        <end position="126"/>
    </location>
</feature>
<keyword evidence="2" id="KW-1133">Transmembrane helix</keyword>